<dbReference type="SUPFAM" id="SSF52540">
    <property type="entry name" value="P-loop containing nucleoside triphosphate hydrolases"/>
    <property type="match status" value="1"/>
</dbReference>
<feature type="domain" description="UvrD-like helicase C-terminal" evidence="2">
    <location>
        <begin position="326"/>
        <end position="374"/>
    </location>
</feature>
<keyword evidence="3" id="KW-0547">Nucleotide-binding</keyword>
<dbReference type="InterPro" id="IPR027417">
    <property type="entry name" value="P-loop_NTPase"/>
</dbReference>
<gene>
    <name evidence="3" type="ordered locus">Psesu_2199</name>
</gene>
<protein>
    <recommendedName>
        <fullName evidence="1">DNA 3'-5' helicase II</fullName>
    </recommendedName>
</protein>
<evidence type="ECO:0000259" key="2">
    <source>
        <dbReference type="Pfam" id="PF13538"/>
    </source>
</evidence>
<dbReference type="AlphaFoldDB" id="E6WV35"/>
<dbReference type="GO" id="GO:0005829">
    <property type="term" value="C:cytosol"/>
    <property type="evidence" value="ECO:0007669"/>
    <property type="project" value="TreeGrafter"/>
</dbReference>
<dbReference type="PANTHER" id="PTHR11070">
    <property type="entry name" value="UVRD / RECB / PCRA DNA HELICASE FAMILY MEMBER"/>
    <property type="match status" value="1"/>
</dbReference>
<dbReference type="Gene3D" id="3.40.50.300">
    <property type="entry name" value="P-loop containing nucleotide triphosphate hydrolases"/>
    <property type="match status" value="2"/>
</dbReference>
<reference evidence="3 4" key="1">
    <citation type="submission" date="2011-01" db="EMBL/GenBank/DDBJ databases">
        <title>Complete sequence of Pseudoxanthomonas suwonensis 11-1.</title>
        <authorList>
            <consortium name="US DOE Joint Genome Institute"/>
            <person name="Lucas S."/>
            <person name="Copeland A."/>
            <person name="Lapidus A."/>
            <person name="Cheng J.-F."/>
            <person name="Goodwin L."/>
            <person name="Pitluck S."/>
            <person name="Teshima H."/>
            <person name="Detter J.C."/>
            <person name="Han C."/>
            <person name="Tapia R."/>
            <person name="Land M."/>
            <person name="Hauser L."/>
            <person name="Kyrpides N."/>
            <person name="Ivanova N."/>
            <person name="Ovchinnikova G."/>
            <person name="Siebers A.K."/>
            <person name="Allgaier M."/>
            <person name="Thelen M.P."/>
            <person name="Hugenholtz P."/>
            <person name="Gladden J."/>
            <person name="Woyke T."/>
        </authorList>
    </citation>
    <scope>NUCLEOTIDE SEQUENCE [LARGE SCALE GENOMIC DNA]</scope>
    <source>
        <strain evidence="4">11-1</strain>
    </source>
</reference>
<accession>E6WV35</accession>
<dbReference type="Pfam" id="PF13538">
    <property type="entry name" value="UvrD_C_2"/>
    <property type="match status" value="1"/>
</dbReference>
<dbReference type="GO" id="GO:0003677">
    <property type="term" value="F:DNA binding"/>
    <property type="evidence" value="ECO:0007669"/>
    <property type="project" value="InterPro"/>
</dbReference>
<dbReference type="RefSeq" id="WP_013535861.1">
    <property type="nucleotide sequence ID" value="NC_014924.1"/>
</dbReference>
<dbReference type="GO" id="GO:0043138">
    <property type="term" value="F:3'-5' DNA helicase activity"/>
    <property type="evidence" value="ECO:0007669"/>
    <property type="project" value="TreeGrafter"/>
</dbReference>
<sequence>MRFPKFTELDKEQRAIYIGAPSNESILVMGPPGTGKTVLAFFRAAELQKRHAKDKSQSTKPFVIMYNRTLKVYTSKREDGVASGVECATMNRWVWGWYKKAKGTAPPSRPGSKSNFDTDWDAMLGPLLEQAISKPERVNWGHLIVDEGQDFPPGLYQTLSMLSGIISGPGGRPAVTVFADDNQRLDERSNSTLQQIEEALSLKKDRVYRLKKNYRNSKQIAEFARHYYVGLRSGVPDLPARVGPSKPKVVIASSFEVVRRRIADFVSARRQLDVGVLCPREPERRKIFNSLSHRLQGSGVLVQTYSYASRDAHPAENLVFDKGGSVTVLNFQSSKGLEFDAVFIIDPFVSGAGAVDVQSRMQLYVMASRARNHLELLLTNPPDDLTGFLPPEDLYEQAHE</sequence>
<keyword evidence="4" id="KW-1185">Reference proteome</keyword>
<keyword evidence="3" id="KW-0347">Helicase</keyword>
<dbReference type="InterPro" id="IPR027785">
    <property type="entry name" value="UvrD-like_helicase_C"/>
</dbReference>
<dbReference type="EMBL" id="CP002446">
    <property type="protein sequence ID" value="ADV28034.1"/>
    <property type="molecule type" value="Genomic_DNA"/>
</dbReference>
<proteinExistence type="predicted"/>
<evidence type="ECO:0000313" key="3">
    <source>
        <dbReference type="EMBL" id="ADV28034.1"/>
    </source>
</evidence>
<keyword evidence="3" id="KW-0067">ATP-binding</keyword>
<dbReference type="InterPro" id="IPR000212">
    <property type="entry name" value="DNA_helicase_UvrD/REP"/>
</dbReference>
<dbReference type="STRING" id="743721.Psesu_2199"/>
<organism evidence="3 4">
    <name type="scientific">Pseudoxanthomonas suwonensis (strain 11-1)</name>
    <dbReference type="NCBI Taxonomy" id="743721"/>
    <lineage>
        <taxon>Bacteria</taxon>
        <taxon>Pseudomonadati</taxon>
        <taxon>Pseudomonadota</taxon>
        <taxon>Gammaproteobacteria</taxon>
        <taxon>Lysobacterales</taxon>
        <taxon>Lysobacteraceae</taxon>
        <taxon>Pseudoxanthomonas</taxon>
    </lineage>
</organism>
<dbReference type="Proteomes" id="UP000008632">
    <property type="component" value="Chromosome"/>
</dbReference>
<dbReference type="HOGENOM" id="CLU_051182_0_0_6"/>
<evidence type="ECO:0000313" key="4">
    <source>
        <dbReference type="Proteomes" id="UP000008632"/>
    </source>
</evidence>
<keyword evidence="3" id="KW-0378">Hydrolase</keyword>
<dbReference type="OrthoDB" id="7066673at2"/>
<evidence type="ECO:0000256" key="1">
    <source>
        <dbReference type="ARBA" id="ARBA00034923"/>
    </source>
</evidence>
<name>E6WV35_PSEUU</name>
<dbReference type="GO" id="GO:0005524">
    <property type="term" value="F:ATP binding"/>
    <property type="evidence" value="ECO:0007669"/>
    <property type="project" value="InterPro"/>
</dbReference>
<dbReference type="PANTHER" id="PTHR11070:SF2">
    <property type="entry name" value="ATP-DEPENDENT DNA HELICASE SRS2"/>
    <property type="match status" value="1"/>
</dbReference>
<dbReference type="GO" id="GO:0000725">
    <property type="term" value="P:recombinational repair"/>
    <property type="evidence" value="ECO:0007669"/>
    <property type="project" value="TreeGrafter"/>
</dbReference>
<dbReference type="KEGG" id="psu:Psesu_2199"/>
<dbReference type="eggNOG" id="COG3973">
    <property type="taxonomic scope" value="Bacteria"/>
</dbReference>